<dbReference type="Pfam" id="PF02214">
    <property type="entry name" value="BTB_2"/>
    <property type="match status" value="1"/>
</dbReference>
<dbReference type="InterPro" id="IPR000210">
    <property type="entry name" value="BTB/POZ_dom"/>
</dbReference>
<sequence length="600" mass="69112">MASTNVSIVEGHFDPNIPQILPHDKMYNIQIGTKLFKISGASLSSDGPSYFTNYFIKKDSENNQNNNSESPRSYVSGSTSTSTSIFSGVLSSNFRQSNDILFIDRSPQIFSLIYQHLQGYFINIKDEVEYTMLIADAVYYNLPRLKALLKNSEYFYSRIGDRSFKFPKELLRRNGDNQNYFQVTTDSLYLDVENLILVKKLLRPPPHSYSFVPRSPVYFEMLLDLLNGCRIHLDDELRESLIQECKFYRFLNLEQRLIKCHVEYNPFLNTEEICLNLYKVVKRGLVVPNYSVLDDTTNTYILNIKTKLSDSGITIKHSDNNNNNNENVSYINSIQNYDVISDNHTVIPCTMQVLDIFEVSDNVNSNGNNNNDVSELKLVTREPSLKKPKLKDNAINHHLIKEPSTIVSNWNFVSYKRPFIDDYERVLNFQLNTKECSILFNKVDSKVYLNLTGNIAKKFESVFGSTLLKLKNVNLQDYKINYSTPEITTNNNVDSIRKHNFIRSDANLVIPACLDFANIVINDQSYLGNLNEYFNKIMENTLNLGNSTKFSKYAQEQRLYLSKSIWKLAIDSSSKSIVLLAVKLQAYTTLKVWGQQLEFL</sequence>
<dbReference type="EMBL" id="JAWIZZ010000038">
    <property type="protein sequence ID" value="KAK5781074.1"/>
    <property type="molecule type" value="Genomic_DNA"/>
</dbReference>
<dbReference type="PANTHER" id="PTHR31758">
    <property type="entry name" value="BTB/POZ DOMAIN-CONTAINING PROTEIN YLR108C"/>
    <property type="match status" value="1"/>
</dbReference>
<gene>
    <name evidence="2" type="ORF">RI543_001465</name>
</gene>
<dbReference type="InterPro" id="IPR011333">
    <property type="entry name" value="SKP1/BTB/POZ_sf"/>
</dbReference>
<organism evidence="2 3">
    <name type="scientific">Arxiozyma heterogenica</name>
    <dbReference type="NCBI Taxonomy" id="278026"/>
    <lineage>
        <taxon>Eukaryota</taxon>
        <taxon>Fungi</taxon>
        <taxon>Dikarya</taxon>
        <taxon>Ascomycota</taxon>
        <taxon>Saccharomycotina</taxon>
        <taxon>Saccharomycetes</taxon>
        <taxon>Saccharomycetales</taxon>
        <taxon>Saccharomycetaceae</taxon>
        <taxon>Arxiozyma</taxon>
    </lineage>
</organism>
<name>A0AAN7WLV0_9SACH</name>
<reference evidence="3" key="1">
    <citation type="submission" date="2023-07" db="EMBL/GenBank/DDBJ databases">
        <title>A draft genome of Kazachstania heterogenica Y-27499.</title>
        <authorList>
            <person name="Donic C."/>
            <person name="Kralova J.S."/>
            <person name="Fidel L."/>
            <person name="Ben-Dor S."/>
            <person name="Jung S."/>
        </authorList>
    </citation>
    <scope>NUCLEOTIDE SEQUENCE [LARGE SCALE GENOMIC DNA]</scope>
    <source>
        <strain evidence="3">Y27499</strain>
    </source>
</reference>
<dbReference type="Proteomes" id="UP001306508">
    <property type="component" value="Unassembled WGS sequence"/>
</dbReference>
<feature type="domain" description="BTB" evidence="1">
    <location>
        <begin position="25"/>
        <end position="157"/>
    </location>
</feature>
<dbReference type="InterPro" id="IPR003131">
    <property type="entry name" value="T1-type_BTB"/>
</dbReference>
<dbReference type="SUPFAM" id="SSF54695">
    <property type="entry name" value="POZ domain"/>
    <property type="match status" value="2"/>
</dbReference>
<evidence type="ECO:0000313" key="3">
    <source>
        <dbReference type="Proteomes" id="UP001306508"/>
    </source>
</evidence>
<accession>A0AAN7WLV0</accession>
<dbReference type="SMART" id="SM00225">
    <property type="entry name" value="BTB"/>
    <property type="match status" value="1"/>
</dbReference>
<evidence type="ECO:0000259" key="1">
    <source>
        <dbReference type="SMART" id="SM00225"/>
    </source>
</evidence>
<dbReference type="Gene3D" id="3.30.710.10">
    <property type="entry name" value="Potassium Channel Kv1.1, Chain A"/>
    <property type="match status" value="2"/>
</dbReference>
<protein>
    <recommendedName>
        <fullName evidence="1">BTB domain-containing protein</fullName>
    </recommendedName>
</protein>
<comment type="caution">
    <text evidence="2">The sequence shown here is derived from an EMBL/GenBank/DDBJ whole genome shotgun (WGS) entry which is preliminary data.</text>
</comment>
<dbReference type="PANTHER" id="PTHR31758:SF2">
    <property type="entry name" value="BTB_POZ DOMAIN-CONTAINING PROTEIN YLR108C"/>
    <property type="match status" value="1"/>
</dbReference>
<dbReference type="AlphaFoldDB" id="A0AAN7WLV0"/>
<keyword evidence="3" id="KW-1185">Reference proteome</keyword>
<evidence type="ECO:0000313" key="2">
    <source>
        <dbReference type="EMBL" id="KAK5781074.1"/>
    </source>
</evidence>
<proteinExistence type="predicted"/>
<dbReference type="GO" id="GO:0051260">
    <property type="term" value="P:protein homooligomerization"/>
    <property type="evidence" value="ECO:0007669"/>
    <property type="project" value="InterPro"/>
</dbReference>